<feature type="transmembrane region" description="Helical" evidence="13">
    <location>
        <begin position="395"/>
        <end position="418"/>
    </location>
</feature>
<evidence type="ECO:0000256" key="2">
    <source>
        <dbReference type="ARBA" id="ARBA00009137"/>
    </source>
</evidence>
<dbReference type="EMBL" id="CP013195">
    <property type="protein sequence ID" value="ALO49189.1"/>
    <property type="molecule type" value="Genomic_DNA"/>
</dbReference>
<keyword evidence="11 13" id="KW-0472">Membrane</keyword>
<keyword evidence="15" id="KW-1185">Reference proteome</keyword>
<dbReference type="GO" id="GO:0015379">
    <property type="term" value="F:potassium:chloride symporter activity"/>
    <property type="evidence" value="ECO:0007669"/>
    <property type="project" value="InterPro"/>
</dbReference>
<evidence type="ECO:0000256" key="10">
    <source>
        <dbReference type="ARBA" id="ARBA00023065"/>
    </source>
</evidence>
<keyword evidence="5" id="KW-0997">Cell inner membrane</keyword>
<evidence type="ECO:0000256" key="12">
    <source>
        <dbReference type="PIRSR" id="PIRSR006247-1"/>
    </source>
</evidence>
<dbReference type="Pfam" id="PF02386">
    <property type="entry name" value="TrkH"/>
    <property type="match status" value="1"/>
</dbReference>
<feature type="binding site" evidence="12">
    <location>
        <position position="112"/>
    </location>
    <ligand>
        <name>K(+)</name>
        <dbReference type="ChEBI" id="CHEBI:29103"/>
    </ligand>
</feature>
<dbReference type="OrthoDB" id="9810952at2"/>
<dbReference type="PANTHER" id="PTHR32024:SF2">
    <property type="entry name" value="TRK SYSTEM POTASSIUM UPTAKE PROTEIN TRKG-RELATED"/>
    <property type="match status" value="1"/>
</dbReference>
<feature type="binding site" evidence="12">
    <location>
        <position position="316"/>
    </location>
    <ligand>
        <name>K(+)</name>
        <dbReference type="ChEBI" id="CHEBI:29103"/>
    </ligand>
</feature>
<evidence type="ECO:0000313" key="14">
    <source>
        <dbReference type="EMBL" id="ALO49189.1"/>
    </source>
</evidence>
<evidence type="ECO:0000256" key="4">
    <source>
        <dbReference type="ARBA" id="ARBA00022475"/>
    </source>
</evidence>
<feature type="transmembrane region" description="Helical" evidence="13">
    <location>
        <begin position="330"/>
        <end position="352"/>
    </location>
</feature>
<reference evidence="15" key="1">
    <citation type="submission" date="2015-11" db="EMBL/GenBank/DDBJ databases">
        <authorList>
            <person name="Holder M.E."/>
            <person name="Ajami N.J."/>
            <person name="Petrosino J.F."/>
        </authorList>
    </citation>
    <scope>NUCLEOTIDE SEQUENCE [LARGE SCALE GENOMIC DNA]</scope>
    <source>
        <strain evidence="15">F0113</strain>
    </source>
</reference>
<feature type="transmembrane region" description="Helical" evidence="13">
    <location>
        <begin position="136"/>
        <end position="162"/>
    </location>
</feature>
<dbReference type="AlphaFoldDB" id="A0A0S2KLS4"/>
<feature type="binding site" evidence="12">
    <location>
        <position position="317"/>
    </location>
    <ligand>
        <name>K(+)</name>
        <dbReference type="ChEBI" id="CHEBI:29103"/>
    </ligand>
</feature>
<evidence type="ECO:0000256" key="3">
    <source>
        <dbReference type="ARBA" id="ARBA00022448"/>
    </source>
</evidence>
<comment type="similarity">
    <text evidence="2">Belongs to the TrkH potassium transport family.</text>
</comment>
<dbReference type="STRING" id="76123.AS203_08905"/>
<accession>A0A0S2KLS4</accession>
<evidence type="ECO:0000256" key="5">
    <source>
        <dbReference type="ARBA" id="ARBA00022519"/>
    </source>
</evidence>
<dbReference type="InterPro" id="IPR004772">
    <property type="entry name" value="TrkH"/>
</dbReference>
<proteinExistence type="inferred from homology"/>
<dbReference type="GO" id="GO:0005886">
    <property type="term" value="C:plasma membrane"/>
    <property type="evidence" value="ECO:0007669"/>
    <property type="project" value="UniProtKB-SubCell"/>
</dbReference>
<dbReference type="InterPro" id="IPR003445">
    <property type="entry name" value="Cat_transpt"/>
</dbReference>
<evidence type="ECO:0000256" key="7">
    <source>
        <dbReference type="ARBA" id="ARBA00022692"/>
    </source>
</evidence>
<dbReference type="GO" id="GO:0046872">
    <property type="term" value="F:metal ion binding"/>
    <property type="evidence" value="ECO:0007669"/>
    <property type="project" value="UniProtKB-KW"/>
</dbReference>
<keyword evidence="3" id="KW-0813">Transport</keyword>
<feature type="binding site" evidence="12">
    <location>
        <position position="220"/>
    </location>
    <ligand>
        <name>K(+)</name>
        <dbReference type="ChEBI" id="CHEBI:29103"/>
    </ligand>
</feature>
<dbReference type="RefSeq" id="WP_025066353.1">
    <property type="nucleotide sequence ID" value="NZ_CP013195.1"/>
</dbReference>
<feature type="transmembrane region" description="Helical" evidence="13">
    <location>
        <begin position="70"/>
        <end position="95"/>
    </location>
</feature>
<feature type="transmembrane region" description="Helical" evidence="13">
    <location>
        <begin position="7"/>
        <end position="31"/>
    </location>
</feature>
<feature type="transmembrane region" description="Helical" evidence="13">
    <location>
        <begin position="454"/>
        <end position="477"/>
    </location>
</feature>
<keyword evidence="4" id="KW-1003">Cell membrane</keyword>
<dbReference type="KEGG" id="peo:AS203_08905"/>
<dbReference type="eggNOG" id="COG0168">
    <property type="taxonomic scope" value="Bacteria"/>
</dbReference>
<evidence type="ECO:0000256" key="11">
    <source>
        <dbReference type="ARBA" id="ARBA00023136"/>
    </source>
</evidence>
<comment type="subcellular location">
    <subcellularLocation>
        <location evidence="1">Cell inner membrane</location>
        <topology evidence="1">Multi-pass membrane protein</topology>
    </subcellularLocation>
</comment>
<feature type="binding site" evidence="12">
    <location>
        <position position="111"/>
    </location>
    <ligand>
        <name>K(+)</name>
        <dbReference type="ChEBI" id="CHEBI:29103"/>
    </ligand>
</feature>
<protein>
    <submittedName>
        <fullName evidence="14">Potassium transporter</fullName>
    </submittedName>
</protein>
<keyword evidence="8 12" id="KW-0630">Potassium</keyword>
<evidence type="ECO:0000256" key="1">
    <source>
        <dbReference type="ARBA" id="ARBA00004429"/>
    </source>
</evidence>
<name>A0A0S2KLS4_9BACT</name>
<evidence type="ECO:0000313" key="15">
    <source>
        <dbReference type="Proteomes" id="UP000056252"/>
    </source>
</evidence>
<feature type="binding site" evidence="12">
    <location>
        <position position="433"/>
    </location>
    <ligand>
        <name>K(+)</name>
        <dbReference type="ChEBI" id="CHEBI:29103"/>
    </ligand>
</feature>
<keyword evidence="10" id="KW-0406">Ion transport</keyword>
<sequence>MINGKIVYKILGSLLFIEAALLLICLGMSFYYNEDDIIAFLISAITTTLFGFVFKHKGYGADNAMGRRDAYLVVTLSWVIFSLFGTLPFLISGYITNFTDAYFETMSGFTTTGATILDNVEVLPHGLLFWRSLTQWIGGLGIVFFTIALLPSLVGGSVRVFAAEATGPIKSKLHPRLSTSAKWIWTIYLVLTIACIGTYFLFGMGWFDSLNYAMTTTATGGFSTHNTSTEFFRSPALEYANTLFCFLSGVNFTLLYAAVVKFRPGSLFKNAEFRFYLMLVLGFTAFIMIELITRRGYDIEHAFRCGIFQVVSFITTTGLFNDDAGQWPHVTWVVLALCMFFGACSGSTSGGLKCIRGVMLVKIIKNEFRRILHPNAVLPLKIDGVNIEQSKRVTLLAFLAVYLILCLICSFTMIAFGIDNTNAITITLSALGNVGPTLGIEIGPTMSWSMLPDFAKWMCSLLMLVGRLEIFSVLVIFTPEFWNKN</sequence>
<keyword evidence="12" id="KW-0479">Metal-binding</keyword>
<feature type="transmembrane region" description="Helical" evidence="13">
    <location>
        <begin position="183"/>
        <end position="207"/>
    </location>
</feature>
<evidence type="ECO:0000256" key="9">
    <source>
        <dbReference type="ARBA" id="ARBA00022989"/>
    </source>
</evidence>
<gene>
    <name evidence="14" type="ORF">AS203_08905</name>
</gene>
<keyword evidence="7 13" id="KW-0812">Transmembrane</keyword>
<feature type="binding site" evidence="12">
    <location>
        <position position="434"/>
    </location>
    <ligand>
        <name>K(+)</name>
        <dbReference type="ChEBI" id="CHEBI:29103"/>
    </ligand>
</feature>
<dbReference type="PIRSF" id="PIRSF006247">
    <property type="entry name" value="TrkH"/>
    <property type="match status" value="1"/>
</dbReference>
<keyword evidence="9 13" id="KW-1133">Transmembrane helix</keyword>
<feature type="transmembrane region" description="Helical" evidence="13">
    <location>
        <begin position="37"/>
        <end position="54"/>
    </location>
</feature>
<dbReference type="PANTHER" id="PTHR32024">
    <property type="entry name" value="TRK SYSTEM POTASSIUM UPTAKE PROTEIN TRKG-RELATED"/>
    <property type="match status" value="1"/>
</dbReference>
<evidence type="ECO:0000256" key="6">
    <source>
        <dbReference type="ARBA" id="ARBA00022538"/>
    </source>
</evidence>
<feature type="transmembrane region" description="Helical" evidence="13">
    <location>
        <begin position="273"/>
        <end position="293"/>
    </location>
</feature>
<feature type="transmembrane region" description="Helical" evidence="13">
    <location>
        <begin position="239"/>
        <end position="261"/>
    </location>
</feature>
<evidence type="ECO:0000256" key="8">
    <source>
        <dbReference type="ARBA" id="ARBA00022958"/>
    </source>
</evidence>
<organism evidence="14 15">
    <name type="scientific">Hoylesella enoeca</name>
    <dbReference type="NCBI Taxonomy" id="76123"/>
    <lineage>
        <taxon>Bacteria</taxon>
        <taxon>Pseudomonadati</taxon>
        <taxon>Bacteroidota</taxon>
        <taxon>Bacteroidia</taxon>
        <taxon>Bacteroidales</taxon>
        <taxon>Prevotellaceae</taxon>
        <taxon>Hoylesella</taxon>
    </lineage>
</organism>
<evidence type="ECO:0000256" key="13">
    <source>
        <dbReference type="SAM" id="Phobius"/>
    </source>
</evidence>
<dbReference type="Proteomes" id="UP000056252">
    <property type="component" value="Chromosome"/>
</dbReference>
<keyword evidence="6" id="KW-0633">Potassium transport</keyword>